<feature type="domain" description="Terminase large subunit gp17-like C-terminal" evidence="2">
    <location>
        <begin position="259"/>
        <end position="412"/>
    </location>
</feature>
<sequence length="443" mass="48452">MQTQRDGALFGRLADVLGNSWRMKARPEQIAPPGDWAVWALVAGRGFGKTRTGAEWVQEQVLMGAATRIALVAPTAADARDVMVEGESGLLAIAPKGMRPEYEPSRRRLTWPNGVIATTYSADEPERLRGPQFDAAWCDEVGSWRYLAAWDMLQFGLRLGDRPRAVVTTTPKPNRLLRELMKRAGEDVVITRGKTRDNAANLAAGFMKVITDRYAGTRLGRQELDGELLDDVPNCLWPFEVLERCRVDKTPQLIRVVVAVDPSGSNGEDGGDAQGIVVAGKGDDGKAYILADRTVKLSPDGWGKAVIAAFDQYKADKIVVEKNYGGEMCQHVIQTARKSAPIKLITATRGKAVRAEPVAALYEQGKVHHVVPIGSFDNPLADLEEEMRLTNTSGYQGPGSPNRMDALVWALTELMFGGHGPMIISDKLLELSRMPPAWRRAAG</sequence>
<organism evidence="3 4">
    <name type="scientific">Labrys monachus</name>
    <dbReference type="NCBI Taxonomy" id="217067"/>
    <lineage>
        <taxon>Bacteria</taxon>
        <taxon>Pseudomonadati</taxon>
        <taxon>Pseudomonadota</taxon>
        <taxon>Alphaproteobacteria</taxon>
        <taxon>Hyphomicrobiales</taxon>
        <taxon>Xanthobacteraceae</taxon>
        <taxon>Labrys</taxon>
    </lineage>
</organism>
<protein>
    <submittedName>
        <fullName evidence="3">Phage terminase large subunit-like protein</fullName>
    </submittedName>
</protein>
<accession>A0ABU0FKP8</accession>
<dbReference type="Pfam" id="PF03237">
    <property type="entry name" value="Terminase_6N"/>
    <property type="match status" value="1"/>
</dbReference>
<dbReference type="RefSeq" id="WP_307433641.1">
    <property type="nucleotide sequence ID" value="NZ_JAUSVK010000001.1"/>
</dbReference>
<dbReference type="Gene3D" id="3.40.50.300">
    <property type="entry name" value="P-loop containing nucleotide triphosphate hydrolases"/>
    <property type="match status" value="1"/>
</dbReference>
<proteinExistence type="predicted"/>
<evidence type="ECO:0000259" key="2">
    <source>
        <dbReference type="Pfam" id="PF17289"/>
    </source>
</evidence>
<dbReference type="Proteomes" id="UP001237448">
    <property type="component" value="Unassembled WGS sequence"/>
</dbReference>
<evidence type="ECO:0000313" key="4">
    <source>
        <dbReference type="Proteomes" id="UP001237448"/>
    </source>
</evidence>
<comment type="caution">
    <text evidence="3">The sequence shown here is derived from an EMBL/GenBank/DDBJ whole genome shotgun (WGS) entry which is preliminary data.</text>
</comment>
<evidence type="ECO:0000313" key="3">
    <source>
        <dbReference type="EMBL" id="MDQ0395187.1"/>
    </source>
</evidence>
<dbReference type="Pfam" id="PF17289">
    <property type="entry name" value="Terminase_6C"/>
    <property type="match status" value="1"/>
</dbReference>
<dbReference type="InterPro" id="IPR027417">
    <property type="entry name" value="P-loop_NTPase"/>
</dbReference>
<dbReference type="InterPro" id="IPR035421">
    <property type="entry name" value="Terminase_6C"/>
</dbReference>
<name>A0ABU0FKP8_9HYPH</name>
<dbReference type="Gene3D" id="3.30.420.240">
    <property type="match status" value="1"/>
</dbReference>
<reference evidence="3 4" key="1">
    <citation type="submission" date="2023-07" db="EMBL/GenBank/DDBJ databases">
        <title>Genomic Encyclopedia of Type Strains, Phase IV (KMG-IV): sequencing the most valuable type-strain genomes for metagenomic binning, comparative biology and taxonomic classification.</title>
        <authorList>
            <person name="Goeker M."/>
        </authorList>
    </citation>
    <scope>NUCLEOTIDE SEQUENCE [LARGE SCALE GENOMIC DNA]</scope>
    <source>
        <strain evidence="3 4">DSM 5896</strain>
    </source>
</reference>
<keyword evidence="1" id="KW-1188">Viral release from host cell</keyword>
<dbReference type="EMBL" id="JAUSVK010000001">
    <property type="protein sequence ID" value="MDQ0395187.1"/>
    <property type="molecule type" value="Genomic_DNA"/>
</dbReference>
<evidence type="ECO:0000256" key="1">
    <source>
        <dbReference type="ARBA" id="ARBA00022612"/>
    </source>
</evidence>
<gene>
    <name evidence="3" type="ORF">J3R73_004979</name>
</gene>
<keyword evidence="4" id="KW-1185">Reference proteome</keyword>